<evidence type="ECO:0000256" key="8">
    <source>
        <dbReference type="PIRSR" id="PIRSR000548-1"/>
    </source>
</evidence>
<dbReference type="Pfam" id="PF02197">
    <property type="entry name" value="RIIa"/>
    <property type="match status" value="1"/>
</dbReference>
<reference evidence="12" key="1">
    <citation type="submission" date="2017-01" db="EMBL/GenBank/DDBJ databases">
        <title>Comparative genomics of anhydrobiosis in the tardigrade Hypsibius dujardini.</title>
        <authorList>
            <person name="Yoshida Y."/>
            <person name="Koutsovoulos G."/>
            <person name="Laetsch D."/>
            <person name="Stevens L."/>
            <person name="Kumar S."/>
            <person name="Horikawa D."/>
            <person name="Ishino K."/>
            <person name="Komine S."/>
            <person name="Tomita M."/>
            <person name="Blaxter M."/>
            <person name="Arakawa K."/>
        </authorList>
    </citation>
    <scope>NUCLEOTIDE SEQUENCE [LARGE SCALE GENOMIC DNA]</scope>
    <source>
        <strain evidence="12">Z151</strain>
    </source>
</reference>
<keyword evidence="12" id="KW-1185">Reference proteome</keyword>
<dbReference type="Gene3D" id="2.60.120.10">
    <property type="entry name" value="Jelly Rolls"/>
    <property type="match status" value="2"/>
</dbReference>
<feature type="binding site" evidence="8">
    <location>
        <position position="195"/>
    </location>
    <ligand>
        <name>3',5'-cyclic AMP</name>
        <dbReference type="ChEBI" id="CHEBI:58165"/>
        <label>1</label>
    </ligand>
</feature>
<dbReference type="GO" id="GO:0005952">
    <property type="term" value="C:cAMP-dependent protein kinase complex"/>
    <property type="evidence" value="ECO:0007669"/>
    <property type="project" value="InterPro"/>
</dbReference>
<dbReference type="EMBL" id="MTYJ01000033">
    <property type="protein sequence ID" value="OQV20091.1"/>
    <property type="molecule type" value="Genomic_DNA"/>
</dbReference>
<dbReference type="Proteomes" id="UP000192578">
    <property type="component" value="Unassembled WGS sequence"/>
</dbReference>
<evidence type="ECO:0000256" key="5">
    <source>
        <dbReference type="ARBA" id="ARBA00022737"/>
    </source>
</evidence>
<dbReference type="OrthoDB" id="417078at2759"/>
<proteinExistence type="inferred from homology"/>
<name>A0A1W0WY07_HYPEX</name>
<comment type="caution">
    <text evidence="11">The sequence shown here is derived from an EMBL/GenBank/DDBJ whole genome shotgun (WGS) entry which is preliminary data.</text>
</comment>
<dbReference type="PANTHER" id="PTHR11635:SF152">
    <property type="entry name" value="CAMP-DEPENDENT PROTEIN KINASE TYPE I REGULATORY SUBUNIT-RELATED"/>
    <property type="match status" value="1"/>
</dbReference>
<evidence type="ECO:0000313" key="12">
    <source>
        <dbReference type="Proteomes" id="UP000192578"/>
    </source>
</evidence>
<evidence type="ECO:0000313" key="11">
    <source>
        <dbReference type="EMBL" id="OQV20091.1"/>
    </source>
</evidence>
<dbReference type="GO" id="GO:0033554">
    <property type="term" value="P:cellular response to stress"/>
    <property type="evidence" value="ECO:0007669"/>
    <property type="project" value="UniProtKB-ARBA"/>
</dbReference>
<organism evidence="11 12">
    <name type="scientific">Hypsibius exemplaris</name>
    <name type="common">Freshwater tardigrade</name>
    <dbReference type="NCBI Taxonomy" id="2072580"/>
    <lineage>
        <taxon>Eukaryota</taxon>
        <taxon>Metazoa</taxon>
        <taxon>Ecdysozoa</taxon>
        <taxon>Tardigrada</taxon>
        <taxon>Eutardigrada</taxon>
        <taxon>Parachela</taxon>
        <taxon>Hypsibioidea</taxon>
        <taxon>Hypsibiidae</taxon>
        <taxon>Hypsibius</taxon>
    </lineage>
</organism>
<dbReference type="GO" id="GO:0005829">
    <property type="term" value="C:cytosol"/>
    <property type="evidence" value="ECO:0007669"/>
    <property type="project" value="TreeGrafter"/>
</dbReference>
<comment type="similarity">
    <text evidence="1">Belongs to the cAMP-dependent kinase regulatory chain family.</text>
</comment>
<dbReference type="GO" id="GO:0030552">
    <property type="term" value="F:cAMP binding"/>
    <property type="evidence" value="ECO:0007669"/>
    <property type="project" value="UniProtKB-KW"/>
</dbReference>
<evidence type="ECO:0000256" key="4">
    <source>
        <dbReference type="ARBA" id="ARBA00022566"/>
    </source>
</evidence>
<keyword evidence="3" id="KW-0597">Phosphoprotein</keyword>
<protein>
    <recommendedName>
        <fullName evidence="2">cAMP-dependent protein kinase regulatory subunit</fullName>
    </recommendedName>
</protein>
<dbReference type="PROSITE" id="PS00888">
    <property type="entry name" value="CNMP_BINDING_1"/>
    <property type="match status" value="2"/>
</dbReference>
<dbReference type="AlphaFoldDB" id="A0A1W0WY07"/>
<dbReference type="PANTHER" id="PTHR11635">
    <property type="entry name" value="CAMP-DEPENDENT PROTEIN KINASE REGULATORY CHAIN"/>
    <property type="match status" value="1"/>
</dbReference>
<evidence type="ECO:0000256" key="6">
    <source>
        <dbReference type="ARBA" id="ARBA00022741"/>
    </source>
</evidence>
<dbReference type="PROSITE" id="PS00889">
    <property type="entry name" value="CNMP_BINDING_2"/>
    <property type="match status" value="2"/>
</dbReference>
<dbReference type="Pfam" id="PF00027">
    <property type="entry name" value="cNMP_binding"/>
    <property type="match status" value="2"/>
</dbReference>
<dbReference type="InterPro" id="IPR012198">
    <property type="entry name" value="cAMP_dep_PK_reg_su"/>
</dbReference>
<dbReference type="SUPFAM" id="SSF47391">
    <property type="entry name" value="Dimerization-anchoring domain of cAMP-dependent PK regulatory subunit"/>
    <property type="match status" value="1"/>
</dbReference>
<dbReference type="SMART" id="SM00394">
    <property type="entry name" value="RIIa"/>
    <property type="match status" value="1"/>
</dbReference>
<evidence type="ECO:0000256" key="3">
    <source>
        <dbReference type="ARBA" id="ARBA00022553"/>
    </source>
</evidence>
<dbReference type="GO" id="GO:0007611">
    <property type="term" value="P:learning or memory"/>
    <property type="evidence" value="ECO:0007669"/>
    <property type="project" value="UniProtKB-ARBA"/>
</dbReference>
<accession>A0A1W0WY07</accession>
<dbReference type="Gene3D" id="1.20.890.10">
    <property type="entry name" value="cAMP-dependent protein kinase regulatory subunit, dimerization-anchoring domain"/>
    <property type="match status" value="1"/>
</dbReference>
<dbReference type="FunFam" id="2.60.120.10:FF:000006">
    <property type="entry name" value="cAMP-dependent protein kinase type I-alpha regulatory subunit"/>
    <property type="match status" value="1"/>
</dbReference>
<dbReference type="InterPro" id="IPR000595">
    <property type="entry name" value="cNMP-bd_dom"/>
</dbReference>
<dbReference type="PRINTS" id="PR00103">
    <property type="entry name" value="CAMPKINASE"/>
</dbReference>
<evidence type="ECO:0000256" key="9">
    <source>
        <dbReference type="SAM" id="MobiDB-lite"/>
    </source>
</evidence>
<feature type="binding site" evidence="8">
    <location>
        <position position="204"/>
    </location>
    <ligand>
        <name>3',5'-cyclic AMP</name>
        <dbReference type="ChEBI" id="CHEBI:58165"/>
        <label>1</label>
    </ligand>
</feature>
<sequence length="377" mass="42631">MDSPKTAGYKAYIRKKQMQEMLKDCIVQLCLHQPDNPRTFLSSYLLSLEQQETDRSSHGNSMSTASADRDTYDDDEDDPMAQRPQQARRRQAISAEAMNDNDAQTYVKKIIPKDEATLARLTKSAGKNFLFQHLEEDEKRDIFDAMFPVQYNKDDVIIKQGDDGDNFYVIESGEVDILVNGKHVNTIGDGGSFGELALIYGTPRAASIVARSDHVRLFGLDRDTYRKILMGNTMKKRKIYEEFLSRVPILKNLDKWELLTVADALETLPIFPNGSDVIKQGQKGDDFFLIIEGHAKVFQSPDGKENEEVEVGKLGPADYFGEIALLFDKPRAATVRADGDLKCVKLDRQRFERLLGPVSDILKRNVTQYHSLIELGV</sequence>
<feature type="binding site" evidence="8">
    <location>
        <position position="331"/>
    </location>
    <ligand>
        <name>3',5'-cyclic AMP</name>
        <dbReference type="ChEBI" id="CHEBI:58165"/>
        <label>2</label>
    </ligand>
</feature>
<dbReference type="InterPro" id="IPR003117">
    <property type="entry name" value="cAMP_dep_PK_reg_su_I/II_a/b"/>
</dbReference>
<keyword evidence="4 8" id="KW-0116">cAMP-binding</keyword>
<dbReference type="InterPro" id="IPR018490">
    <property type="entry name" value="cNMP-bd_dom_sf"/>
</dbReference>
<evidence type="ECO:0000259" key="10">
    <source>
        <dbReference type="PROSITE" id="PS50042"/>
    </source>
</evidence>
<dbReference type="GO" id="GO:0034236">
    <property type="term" value="F:protein kinase A catalytic subunit binding"/>
    <property type="evidence" value="ECO:0007669"/>
    <property type="project" value="TreeGrafter"/>
</dbReference>
<dbReference type="GO" id="GO:0004862">
    <property type="term" value="F:cAMP-dependent protein kinase inhibitor activity"/>
    <property type="evidence" value="ECO:0007669"/>
    <property type="project" value="TreeGrafter"/>
</dbReference>
<dbReference type="PROSITE" id="PS50042">
    <property type="entry name" value="CNMP_BINDING_3"/>
    <property type="match status" value="2"/>
</dbReference>
<dbReference type="CDD" id="cd12097">
    <property type="entry name" value="DD_RI_PKA"/>
    <property type="match status" value="1"/>
</dbReference>
<evidence type="ECO:0000256" key="2">
    <source>
        <dbReference type="ARBA" id="ARBA00020355"/>
    </source>
</evidence>
<dbReference type="CDD" id="cd00038">
    <property type="entry name" value="CAP_ED"/>
    <property type="match status" value="2"/>
</dbReference>
<dbReference type="SUPFAM" id="SSF51206">
    <property type="entry name" value="cAMP-binding domain-like"/>
    <property type="match status" value="2"/>
</dbReference>
<feature type="domain" description="Cyclic nucleotide-binding" evidence="10">
    <location>
        <begin position="130"/>
        <end position="246"/>
    </location>
</feature>
<dbReference type="PIRSF" id="PIRSF000548">
    <property type="entry name" value="PK_regulatory"/>
    <property type="match status" value="1"/>
</dbReference>
<keyword evidence="7 8" id="KW-0114">cAMP</keyword>
<feature type="domain" description="Cyclic nucleotide-binding" evidence="10">
    <location>
        <begin position="249"/>
        <end position="372"/>
    </location>
</feature>
<feature type="region of interest" description="Disordered" evidence="9">
    <location>
        <begin position="52"/>
        <end position="98"/>
    </location>
</feature>
<dbReference type="FunFam" id="2.60.120.10:FF:000039">
    <property type="entry name" value="cAMP-dependent protein kinase regulatory subunit"/>
    <property type="match status" value="1"/>
</dbReference>
<keyword evidence="6 8" id="KW-0547">Nucleotide-binding</keyword>
<gene>
    <name evidence="11" type="ORF">BV898_05884</name>
</gene>
<evidence type="ECO:0000256" key="7">
    <source>
        <dbReference type="ARBA" id="ARBA00023149"/>
    </source>
</evidence>
<dbReference type="InterPro" id="IPR050503">
    <property type="entry name" value="cAMP-dep_PK_reg_su-like"/>
</dbReference>
<keyword evidence="5" id="KW-0677">Repeat</keyword>
<dbReference type="InterPro" id="IPR018488">
    <property type="entry name" value="cNMP-bd_CS"/>
</dbReference>
<feature type="binding site" evidence="8">
    <location>
        <position position="322"/>
    </location>
    <ligand>
        <name>3',5'-cyclic AMP</name>
        <dbReference type="ChEBI" id="CHEBI:58165"/>
        <label>2</label>
    </ligand>
</feature>
<evidence type="ECO:0000256" key="1">
    <source>
        <dbReference type="ARBA" id="ARBA00005753"/>
    </source>
</evidence>
<dbReference type="SMART" id="SM00100">
    <property type="entry name" value="cNMP"/>
    <property type="match status" value="2"/>
</dbReference>
<dbReference type="InterPro" id="IPR014710">
    <property type="entry name" value="RmlC-like_jellyroll"/>
</dbReference>